<dbReference type="Gene3D" id="3.40.50.620">
    <property type="entry name" value="HUPs"/>
    <property type="match status" value="1"/>
</dbReference>
<evidence type="ECO:0000256" key="6">
    <source>
        <dbReference type="ARBA" id="ARBA00022840"/>
    </source>
</evidence>
<organism evidence="9">
    <name type="scientific">marine metagenome</name>
    <dbReference type="NCBI Taxonomy" id="408172"/>
    <lineage>
        <taxon>unclassified sequences</taxon>
        <taxon>metagenomes</taxon>
        <taxon>ecological metagenomes</taxon>
    </lineage>
</organism>
<gene>
    <name evidence="9" type="ORF">METZ01_LOCUS15571</name>
</gene>
<dbReference type="CDD" id="cd02165">
    <property type="entry name" value="NMNAT"/>
    <property type="match status" value="1"/>
</dbReference>
<dbReference type="UniPathway" id="UPA00253"/>
<reference evidence="9" key="1">
    <citation type="submission" date="2018-05" db="EMBL/GenBank/DDBJ databases">
        <authorList>
            <person name="Lanie J.A."/>
            <person name="Ng W.-L."/>
            <person name="Kazmierczak K.M."/>
            <person name="Andrzejewski T.M."/>
            <person name="Davidsen T.M."/>
            <person name="Wayne K.J."/>
            <person name="Tettelin H."/>
            <person name="Glass J.I."/>
            <person name="Rusch D."/>
            <person name="Podicherti R."/>
            <person name="Tsui H.-C.T."/>
            <person name="Winkler M.E."/>
        </authorList>
    </citation>
    <scope>NUCLEOTIDE SEQUENCE</scope>
</reference>
<dbReference type="PANTHER" id="PTHR39321:SF3">
    <property type="entry name" value="PHOSPHOPANTETHEINE ADENYLYLTRANSFERASE"/>
    <property type="match status" value="1"/>
</dbReference>
<dbReference type="NCBIfam" id="TIGR00482">
    <property type="entry name" value="nicotinate (nicotinamide) nucleotide adenylyltransferase"/>
    <property type="match status" value="1"/>
</dbReference>
<evidence type="ECO:0000256" key="3">
    <source>
        <dbReference type="ARBA" id="ARBA00022679"/>
    </source>
</evidence>
<keyword evidence="6" id="KW-0067">ATP-binding</keyword>
<dbReference type="NCBIfam" id="TIGR00125">
    <property type="entry name" value="cyt_tran_rel"/>
    <property type="match status" value="1"/>
</dbReference>
<keyword evidence="5" id="KW-0547">Nucleotide-binding</keyword>
<dbReference type="NCBIfam" id="NF000840">
    <property type="entry name" value="PRK00071.1-3"/>
    <property type="match status" value="1"/>
</dbReference>
<evidence type="ECO:0000259" key="8">
    <source>
        <dbReference type="Pfam" id="PF01467"/>
    </source>
</evidence>
<dbReference type="InterPro" id="IPR005248">
    <property type="entry name" value="NadD/NMNAT"/>
</dbReference>
<dbReference type="AlphaFoldDB" id="A0A381P8M7"/>
<evidence type="ECO:0000256" key="4">
    <source>
        <dbReference type="ARBA" id="ARBA00022695"/>
    </source>
</evidence>
<dbReference type="InterPro" id="IPR004821">
    <property type="entry name" value="Cyt_trans-like"/>
</dbReference>
<evidence type="ECO:0000256" key="1">
    <source>
        <dbReference type="ARBA" id="ARBA00004790"/>
    </source>
</evidence>
<dbReference type="HAMAP" id="MF_00244">
    <property type="entry name" value="NaMN_adenylyltr"/>
    <property type="match status" value="1"/>
</dbReference>
<name>A0A381P8M7_9ZZZZ</name>
<sequence>VFGGTFDPPHVGHVTLTRELRESGVVDEILWIPVAIPPHKPSGPRTSPDLRMEMVHAAIDGRANQSASNIEFLREGPSYTVDTLRALRSEHPEATPVLIMGSDQFAELAEWHKAEEVVQFADVCVLPRGGVELDSVRPRLSVVWCAADVASIDVSSSDIRKRVREGRPYRHLVPEAVAEIIEREDLYGQ</sequence>
<keyword evidence="3" id="KW-0808">Transferase</keyword>
<dbReference type="GO" id="GO:0070566">
    <property type="term" value="F:adenylyltransferase activity"/>
    <property type="evidence" value="ECO:0007669"/>
    <property type="project" value="UniProtKB-ARBA"/>
</dbReference>
<feature type="non-terminal residue" evidence="9">
    <location>
        <position position="1"/>
    </location>
</feature>
<protein>
    <recommendedName>
        <fullName evidence="8">Cytidyltransferase-like domain-containing protein</fullName>
    </recommendedName>
</protein>
<accession>A0A381P8M7</accession>
<comment type="pathway">
    <text evidence="1">Cofactor biosynthesis; NAD(+) biosynthesis.</text>
</comment>
<keyword evidence="2" id="KW-0662">Pyridine nucleotide biosynthesis</keyword>
<proteinExistence type="inferred from homology"/>
<evidence type="ECO:0000256" key="5">
    <source>
        <dbReference type="ARBA" id="ARBA00022741"/>
    </source>
</evidence>
<evidence type="ECO:0000313" key="9">
    <source>
        <dbReference type="EMBL" id="SUZ62717.1"/>
    </source>
</evidence>
<dbReference type="InterPro" id="IPR014729">
    <property type="entry name" value="Rossmann-like_a/b/a_fold"/>
</dbReference>
<dbReference type="PANTHER" id="PTHR39321">
    <property type="entry name" value="NICOTINATE-NUCLEOTIDE ADENYLYLTRANSFERASE-RELATED"/>
    <property type="match status" value="1"/>
</dbReference>
<feature type="domain" description="Cytidyltransferase-like" evidence="8">
    <location>
        <begin position="1"/>
        <end position="162"/>
    </location>
</feature>
<keyword evidence="7" id="KW-0520">NAD</keyword>
<dbReference type="EMBL" id="UINC01000888">
    <property type="protein sequence ID" value="SUZ62717.1"/>
    <property type="molecule type" value="Genomic_DNA"/>
</dbReference>
<evidence type="ECO:0000256" key="7">
    <source>
        <dbReference type="ARBA" id="ARBA00023027"/>
    </source>
</evidence>
<keyword evidence="4" id="KW-0548">Nucleotidyltransferase</keyword>
<dbReference type="GO" id="GO:0009435">
    <property type="term" value="P:NAD+ biosynthetic process"/>
    <property type="evidence" value="ECO:0007669"/>
    <property type="project" value="UniProtKB-UniPathway"/>
</dbReference>
<dbReference type="SUPFAM" id="SSF52374">
    <property type="entry name" value="Nucleotidylyl transferase"/>
    <property type="match status" value="1"/>
</dbReference>
<dbReference type="GO" id="GO:0005524">
    <property type="term" value="F:ATP binding"/>
    <property type="evidence" value="ECO:0007669"/>
    <property type="project" value="UniProtKB-KW"/>
</dbReference>
<dbReference type="Pfam" id="PF01467">
    <property type="entry name" value="CTP_transf_like"/>
    <property type="match status" value="1"/>
</dbReference>
<evidence type="ECO:0000256" key="2">
    <source>
        <dbReference type="ARBA" id="ARBA00022642"/>
    </source>
</evidence>